<dbReference type="InterPro" id="IPR050351">
    <property type="entry name" value="BphY/WalK/GraS-like"/>
</dbReference>
<evidence type="ECO:0000256" key="11">
    <source>
        <dbReference type="ARBA" id="ARBA00023012"/>
    </source>
</evidence>
<dbReference type="InterPro" id="IPR004358">
    <property type="entry name" value="Sig_transdc_His_kin-like_C"/>
</dbReference>
<keyword evidence="4" id="KW-1003">Cell membrane</keyword>
<dbReference type="Gene3D" id="3.30.565.10">
    <property type="entry name" value="Histidine kinase-like ATPase, C-terminal domain"/>
    <property type="match status" value="1"/>
</dbReference>
<keyword evidence="10 13" id="KW-1133">Transmembrane helix</keyword>
<dbReference type="EMBL" id="LVJH01000025">
    <property type="protein sequence ID" value="OAB41948.1"/>
    <property type="molecule type" value="Genomic_DNA"/>
</dbReference>
<evidence type="ECO:0000256" key="1">
    <source>
        <dbReference type="ARBA" id="ARBA00000085"/>
    </source>
</evidence>
<evidence type="ECO:0000256" key="13">
    <source>
        <dbReference type="SAM" id="Phobius"/>
    </source>
</evidence>
<evidence type="ECO:0000256" key="6">
    <source>
        <dbReference type="ARBA" id="ARBA00022692"/>
    </source>
</evidence>
<dbReference type="RefSeq" id="WP_068533741.1">
    <property type="nucleotide sequence ID" value="NZ_LVJH01000025.1"/>
</dbReference>
<dbReference type="SMART" id="SM00387">
    <property type="entry name" value="HATPase_c"/>
    <property type="match status" value="1"/>
</dbReference>
<dbReference type="GO" id="GO:0000155">
    <property type="term" value="F:phosphorelay sensor kinase activity"/>
    <property type="evidence" value="ECO:0007669"/>
    <property type="project" value="TreeGrafter"/>
</dbReference>
<evidence type="ECO:0000256" key="7">
    <source>
        <dbReference type="ARBA" id="ARBA00022741"/>
    </source>
</evidence>
<evidence type="ECO:0000256" key="5">
    <source>
        <dbReference type="ARBA" id="ARBA00022679"/>
    </source>
</evidence>
<name>A0A162K7U9_9BACL</name>
<organism evidence="15 16">
    <name type="scientific">Paenibacillus glacialis</name>
    <dbReference type="NCBI Taxonomy" id="494026"/>
    <lineage>
        <taxon>Bacteria</taxon>
        <taxon>Bacillati</taxon>
        <taxon>Bacillota</taxon>
        <taxon>Bacilli</taxon>
        <taxon>Bacillales</taxon>
        <taxon>Paenibacillaceae</taxon>
        <taxon>Paenibacillus</taxon>
    </lineage>
</organism>
<evidence type="ECO:0000256" key="8">
    <source>
        <dbReference type="ARBA" id="ARBA00022777"/>
    </source>
</evidence>
<protein>
    <recommendedName>
        <fullName evidence="3">histidine kinase</fullName>
        <ecNumber evidence="3">2.7.13.3</ecNumber>
    </recommendedName>
</protein>
<dbReference type="PANTHER" id="PTHR45453">
    <property type="entry name" value="PHOSPHATE REGULON SENSOR PROTEIN PHOR"/>
    <property type="match status" value="1"/>
</dbReference>
<dbReference type="OrthoDB" id="9780487at2"/>
<gene>
    <name evidence="15" type="ORF">PGLA_14075</name>
</gene>
<sequence>MKLFVKENTSFIVLHIMQFIFLYSTFRWLDVEMVEGNIVYLFLVSLFMLIIYLTYRYIVGRSCYKWLSNISDWKDVKAFLQMDVISPLLRTFKEGLTRQYQLLQSEKERSIQEKQEQIDFMNRFVHLLKTPLSALHLIVQDREDSDGSEEMQVEIVRMEYQLNMILTLSRMSSFRQDFYIQTVSIEPLVYEVINDLKSHFIHHHLFPSADVHGDATVLSDRKWLKFVLTQLLTNAIRYSDGGNRHIRIFAGRQGDYITLTVKDEGVGISPQDLPRVFDLYFTGANGRKFGESTGIGLYLVRKICDELCHRVSIQSSLGVGTEVKICFSASYHPELTK</sequence>
<keyword evidence="6 13" id="KW-0812">Transmembrane</keyword>
<comment type="caution">
    <text evidence="15">The sequence shown here is derived from an EMBL/GenBank/DDBJ whole genome shotgun (WGS) entry which is preliminary data.</text>
</comment>
<evidence type="ECO:0000256" key="3">
    <source>
        <dbReference type="ARBA" id="ARBA00012438"/>
    </source>
</evidence>
<reference evidence="15 16" key="1">
    <citation type="submission" date="2016-03" db="EMBL/GenBank/DDBJ databases">
        <title>Draft genome sequence of Paenibacillus glacialis DSM 22343.</title>
        <authorList>
            <person name="Shin S.-K."/>
            <person name="Yi H."/>
        </authorList>
    </citation>
    <scope>NUCLEOTIDE SEQUENCE [LARGE SCALE GENOMIC DNA]</scope>
    <source>
        <strain evidence="15 16">DSM 22343</strain>
    </source>
</reference>
<dbReference type="GO" id="GO:0016036">
    <property type="term" value="P:cellular response to phosphate starvation"/>
    <property type="evidence" value="ECO:0007669"/>
    <property type="project" value="TreeGrafter"/>
</dbReference>
<evidence type="ECO:0000256" key="2">
    <source>
        <dbReference type="ARBA" id="ARBA00004651"/>
    </source>
</evidence>
<dbReference type="GO" id="GO:0005524">
    <property type="term" value="F:ATP binding"/>
    <property type="evidence" value="ECO:0007669"/>
    <property type="project" value="UniProtKB-KW"/>
</dbReference>
<evidence type="ECO:0000313" key="15">
    <source>
        <dbReference type="EMBL" id="OAB41948.1"/>
    </source>
</evidence>
<keyword evidence="12 13" id="KW-0472">Membrane</keyword>
<keyword evidence="11" id="KW-0902">Two-component regulatory system</keyword>
<dbReference type="GO" id="GO:0005886">
    <property type="term" value="C:plasma membrane"/>
    <property type="evidence" value="ECO:0007669"/>
    <property type="project" value="UniProtKB-SubCell"/>
</dbReference>
<evidence type="ECO:0000313" key="16">
    <source>
        <dbReference type="Proteomes" id="UP000076967"/>
    </source>
</evidence>
<dbReference type="InterPro" id="IPR036890">
    <property type="entry name" value="HATPase_C_sf"/>
</dbReference>
<dbReference type="STRING" id="494026.PGLA_14075"/>
<evidence type="ECO:0000259" key="14">
    <source>
        <dbReference type="PROSITE" id="PS50109"/>
    </source>
</evidence>
<dbReference type="EC" id="2.7.13.3" evidence="3"/>
<dbReference type="PROSITE" id="PS50109">
    <property type="entry name" value="HIS_KIN"/>
    <property type="match status" value="1"/>
</dbReference>
<feature type="domain" description="Histidine kinase" evidence="14">
    <location>
        <begin position="123"/>
        <end position="331"/>
    </location>
</feature>
<keyword evidence="7" id="KW-0547">Nucleotide-binding</keyword>
<dbReference type="InterPro" id="IPR005467">
    <property type="entry name" value="His_kinase_dom"/>
</dbReference>
<dbReference type="Proteomes" id="UP000076967">
    <property type="component" value="Unassembled WGS sequence"/>
</dbReference>
<dbReference type="Pfam" id="PF02518">
    <property type="entry name" value="HATPase_c"/>
    <property type="match status" value="1"/>
</dbReference>
<dbReference type="SUPFAM" id="SSF55874">
    <property type="entry name" value="ATPase domain of HSP90 chaperone/DNA topoisomerase II/histidine kinase"/>
    <property type="match status" value="1"/>
</dbReference>
<dbReference type="InterPro" id="IPR003594">
    <property type="entry name" value="HATPase_dom"/>
</dbReference>
<keyword evidence="5" id="KW-0808">Transferase</keyword>
<evidence type="ECO:0000256" key="4">
    <source>
        <dbReference type="ARBA" id="ARBA00022475"/>
    </source>
</evidence>
<evidence type="ECO:0000256" key="9">
    <source>
        <dbReference type="ARBA" id="ARBA00022840"/>
    </source>
</evidence>
<proteinExistence type="predicted"/>
<evidence type="ECO:0000256" key="10">
    <source>
        <dbReference type="ARBA" id="ARBA00022989"/>
    </source>
</evidence>
<feature type="transmembrane region" description="Helical" evidence="13">
    <location>
        <begin position="38"/>
        <end position="58"/>
    </location>
</feature>
<dbReference type="GO" id="GO:0004721">
    <property type="term" value="F:phosphoprotein phosphatase activity"/>
    <property type="evidence" value="ECO:0007669"/>
    <property type="project" value="TreeGrafter"/>
</dbReference>
<accession>A0A162K7U9</accession>
<comment type="catalytic activity">
    <reaction evidence="1">
        <text>ATP + protein L-histidine = ADP + protein N-phospho-L-histidine.</text>
        <dbReference type="EC" id="2.7.13.3"/>
    </reaction>
</comment>
<dbReference type="AlphaFoldDB" id="A0A162K7U9"/>
<keyword evidence="8" id="KW-0418">Kinase</keyword>
<feature type="transmembrane region" description="Helical" evidence="13">
    <location>
        <begin position="9"/>
        <end position="26"/>
    </location>
</feature>
<keyword evidence="9" id="KW-0067">ATP-binding</keyword>
<dbReference type="PANTHER" id="PTHR45453:SF2">
    <property type="entry name" value="HISTIDINE KINASE"/>
    <property type="match status" value="1"/>
</dbReference>
<comment type="subcellular location">
    <subcellularLocation>
        <location evidence="2">Cell membrane</location>
        <topology evidence="2">Multi-pass membrane protein</topology>
    </subcellularLocation>
</comment>
<dbReference type="PRINTS" id="PR00344">
    <property type="entry name" value="BCTRLSENSOR"/>
</dbReference>
<evidence type="ECO:0000256" key="12">
    <source>
        <dbReference type="ARBA" id="ARBA00023136"/>
    </source>
</evidence>
<keyword evidence="16" id="KW-1185">Reference proteome</keyword>